<evidence type="ECO:0000313" key="9">
    <source>
        <dbReference type="Proteomes" id="UP000636960"/>
    </source>
</evidence>
<evidence type="ECO:0000256" key="3">
    <source>
        <dbReference type="ARBA" id="ARBA00022475"/>
    </source>
</evidence>
<feature type="transmembrane region" description="Helical" evidence="7">
    <location>
        <begin position="66"/>
        <end position="83"/>
    </location>
</feature>
<evidence type="ECO:0000256" key="4">
    <source>
        <dbReference type="ARBA" id="ARBA00022692"/>
    </source>
</evidence>
<dbReference type="AlphaFoldDB" id="A0A919K4C3"/>
<evidence type="ECO:0000256" key="5">
    <source>
        <dbReference type="ARBA" id="ARBA00022989"/>
    </source>
</evidence>
<dbReference type="RefSeq" id="WP_203788707.1">
    <property type="nucleotide sequence ID" value="NZ_BOMV01000089.1"/>
</dbReference>
<comment type="caution">
    <text evidence="8">The sequence shown here is derived from an EMBL/GenBank/DDBJ whole genome shotgun (WGS) entry which is preliminary data.</text>
</comment>
<feature type="transmembrane region" description="Helical" evidence="7">
    <location>
        <begin position="110"/>
        <end position="131"/>
    </location>
</feature>
<evidence type="ECO:0000256" key="6">
    <source>
        <dbReference type="ARBA" id="ARBA00023136"/>
    </source>
</evidence>
<dbReference type="Pfam" id="PF03916">
    <property type="entry name" value="NrfD"/>
    <property type="match status" value="1"/>
</dbReference>
<evidence type="ECO:0000256" key="1">
    <source>
        <dbReference type="ARBA" id="ARBA00004651"/>
    </source>
</evidence>
<keyword evidence="9" id="KW-1185">Reference proteome</keyword>
<protein>
    <submittedName>
        <fullName evidence="8">Polysulfide reductase</fullName>
    </submittedName>
</protein>
<evidence type="ECO:0000256" key="2">
    <source>
        <dbReference type="ARBA" id="ARBA00008929"/>
    </source>
</evidence>
<keyword evidence="4 7" id="KW-0812">Transmembrane</keyword>
<name>A0A919K4C3_9ACTN</name>
<reference evidence="8" key="1">
    <citation type="submission" date="2021-01" db="EMBL/GenBank/DDBJ databases">
        <title>Whole genome shotgun sequence of Actinoplanes rishiriensis NBRC 108556.</title>
        <authorList>
            <person name="Komaki H."/>
            <person name="Tamura T."/>
        </authorList>
    </citation>
    <scope>NUCLEOTIDE SEQUENCE</scope>
    <source>
        <strain evidence="8">NBRC 108556</strain>
    </source>
</reference>
<dbReference type="PANTHER" id="PTHR34856:SF2">
    <property type="entry name" value="PROTEIN NRFD"/>
    <property type="match status" value="1"/>
</dbReference>
<dbReference type="Proteomes" id="UP000636960">
    <property type="component" value="Unassembled WGS sequence"/>
</dbReference>
<comment type="subcellular location">
    <subcellularLocation>
        <location evidence="1">Cell membrane</location>
        <topology evidence="1">Multi-pass membrane protein</topology>
    </subcellularLocation>
</comment>
<feature type="transmembrane region" description="Helical" evidence="7">
    <location>
        <begin position="183"/>
        <end position="201"/>
    </location>
</feature>
<evidence type="ECO:0000256" key="7">
    <source>
        <dbReference type="SAM" id="Phobius"/>
    </source>
</evidence>
<gene>
    <name evidence="8" type="ORF">Ari01nite_81310</name>
</gene>
<comment type="similarity">
    <text evidence="2">Belongs to the NrfD family.</text>
</comment>
<sequence length="311" mass="31888">MSPKGGGDRSMVPKADFRSYYGRPIVKAAPWKHDIPAYLFTGGLAAGSSLLAAGGQATRRPAMRRAGRVAALGALAASGYFLVNDLGRPERFHHMLRVAKPTSPMSMGTWILTAFGVAAGAAAAAEAAPVLPWRLARRALPPVGAAAGYLAAAVAPALATYTAVLLADTATPSWHAAYPELPFVFAGSALASGAGVGLLAAPAAPARRLAVLGAALELYGAHRVETTKGLLSEPYATGRAGRLLRLGRTLTAAGVAGAWLGRHSRVLSALSGASLLAASAVTRFGIFEGGMASARDPKYTVIPQRERLEGS</sequence>
<proteinExistence type="inferred from homology"/>
<feature type="transmembrane region" description="Helical" evidence="7">
    <location>
        <begin position="35"/>
        <end position="54"/>
    </location>
</feature>
<keyword evidence="3" id="KW-1003">Cell membrane</keyword>
<dbReference type="Gene3D" id="1.20.1630.10">
    <property type="entry name" value="Formate dehydrogenase/DMSO reductase domain"/>
    <property type="match status" value="1"/>
</dbReference>
<accession>A0A919K4C3</accession>
<dbReference type="GO" id="GO:0005886">
    <property type="term" value="C:plasma membrane"/>
    <property type="evidence" value="ECO:0007669"/>
    <property type="project" value="UniProtKB-SubCell"/>
</dbReference>
<organism evidence="8 9">
    <name type="scientific">Paractinoplanes rishiriensis</name>
    <dbReference type="NCBI Taxonomy" id="1050105"/>
    <lineage>
        <taxon>Bacteria</taxon>
        <taxon>Bacillati</taxon>
        <taxon>Actinomycetota</taxon>
        <taxon>Actinomycetes</taxon>
        <taxon>Micromonosporales</taxon>
        <taxon>Micromonosporaceae</taxon>
        <taxon>Paractinoplanes</taxon>
    </lineage>
</organism>
<keyword evidence="6 7" id="KW-0472">Membrane</keyword>
<dbReference type="InterPro" id="IPR005614">
    <property type="entry name" value="NrfD-like"/>
</dbReference>
<dbReference type="PANTHER" id="PTHR34856">
    <property type="entry name" value="PROTEIN NRFD"/>
    <property type="match status" value="1"/>
</dbReference>
<dbReference type="EMBL" id="BOMV01000089">
    <property type="protein sequence ID" value="GIF00667.1"/>
    <property type="molecule type" value="Genomic_DNA"/>
</dbReference>
<keyword evidence="5 7" id="KW-1133">Transmembrane helix</keyword>
<evidence type="ECO:0000313" key="8">
    <source>
        <dbReference type="EMBL" id="GIF00667.1"/>
    </source>
</evidence>
<dbReference type="InterPro" id="IPR052049">
    <property type="entry name" value="Electron_transfer_protein"/>
</dbReference>
<feature type="transmembrane region" description="Helical" evidence="7">
    <location>
        <begin position="143"/>
        <end position="163"/>
    </location>
</feature>